<evidence type="ECO:0000259" key="3">
    <source>
        <dbReference type="PROSITE" id="PS51186"/>
    </source>
</evidence>
<dbReference type="Gene3D" id="3.40.630.30">
    <property type="match status" value="1"/>
</dbReference>
<dbReference type="SUPFAM" id="SSF55729">
    <property type="entry name" value="Acyl-CoA N-acyltransferases (Nat)"/>
    <property type="match status" value="1"/>
</dbReference>
<dbReference type="GO" id="GO:0016747">
    <property type="term" value="F:acyltransferase activity, transferring groups other than amino-acyl groups"/>
    <property type="evidence" value="ECO:0007669"/>
    <property type="project" value="InterPro"/>
</dbReference>
<dbReference type="Pfam" id="PF00583">
    <property type="entry name" value="Acetyltransf_1"/>
    <property type="match status" value="1"/>
</dbReference>
<accession>A0A4Q7ZN20</accession>
<evidence type="ECO:0000313" key="4">
    <source>
        <dbReference type="EMBL" id="RZU52422.1"/>
    </source>
</evidence>
<dbReference type="PANTHER" id="PTHR43877:SF2">
    <property type="entry name" value="AMINOALKYLPHOSPHONATE N-ACETYLTRANSFERASE-RELATED"/>
    <property type="match status" value="1"/>
</dbReference>
<reference evidence="4 5" key="1">
    <citation type="submission" date="2019-02" db="EMBL/GenBank/DDBJ databases">
        <title>Sequencing the genomes of 1000 actinobacteria strains.</title>
        <authorList>
            <person name="Klenk H.-P."/>
        </authorList>
    </citation>
    <scope>NUCLEOTIDE SEQUENCE [LARGE SCALE GENOMIC DNA]</scope>
    <source>
        <strain evidence="4 5">DSM 45162</strain>
    </source>
</reference>
<dbReference type="AlphaFoldDB" id="A0A4Q7ZN20"/>
<keyword evidence="1" id="KW-0808">Transferase</keyword>
<dbReference type="GO" id="GO:0005840">
    <property type="term" value="C:ribosome"/>
    <property type="evidence" value="ECO:0007669"/>
    <property type="project" value="UniProtKB-KW"/>
</dbReference>
<proteinExistence type="predicted"/>
<evidence type="ECO:0000256" key="1">
    <source>
        <dbReference type="ARBA" id="ARBA00022679"/>
    </source>
</evidence>
<dbReference type="EMBL" id="SHKY01000001">
    <property type="protein sequence ID" value="RZU52422.1"/>
    <property type="molecule type" value="Genomic_DNA"/>
</dbReference>
<keyword evidence="2" id="KW-0012">Acyltransferase</keyword>
<keyword evidence="4" id="KW-0687">Ribonucleoprotein</keyword>
<protein>
    <submittedName>
        <fullName evidence="4">Ribosomal protein S18 acetylase RimI-like enzyme</fullName>
    </submittedName>
</protein>
<evidence type="ECO:0000313" key="5">
    <source>
        <dbReference type="Proteomes" id="UP000292564"/>
    </source>
</evidence>
<evidence type="ECO:0000256" key="2">
    <source>
        <dbReference type="ARBA" id="ARBA00023315"/>
    </source>
</evidence>
<gene>
    <name evidence="4" type="ORF">EV385_4285</name>
</gene>
<dbReference type="InterPro" id="IPR000182">
    <property type="entry name" value="GNAT_dom"/>
</dbReference>
<dbReference type="InterPro" id="IPR016181">
    <property type="entry name" value="Acyl_CoA_acyltransferase"/>
</dbReference>
<dbReference type="PROSITE" id="PS51186">
    <property type="entry name" value="GNAT"/>
    <property type="match status" value="1"/>
</dbReference>
<name>A0A4Q7ZN20_9ACTN</name>
<keyword evidence="5" id="KW-1185">Reference proteome</keyword>
<feature type="domain" description="N-acetyltransferase" evidence="3">
    <location>
        <begin position="7"/>
        <end position="180"/>
    </location>
</feature>
<dbReference type="InterPro" id="IPR050832">
    <property type="entry name" value="Bact_Acetyltransf"/>
</dbReference>
<comment type="caution">
    <text evidence="4">The sequence shown here is derived from an EMBL/GenBank/DDBJ whole genome shotgun (WGS) entry which is preliminary data.</text>
</comment>
<organism evidence="4 5">
    <name type="scientific">Krasilnikovia cinnamomea</name>
    <dbReference type="NCBI Taxonomy" id="349313"/>
    <lineage>
        <taxon>Bacteria</taxon>
        <taxon>Bacillati</taxon>
        <taxon>Actinomycetota</taxon>
        <taxon>Actinomycetes</taxon>
        <taxon>Micromonosporales</taxon>
        <taxon>Micromonosporaceae</taxon>
        <taxon>Krasilnikovia</taxon>
    </lineage>
</organism>
<sequence length="180" mass="19107">MVGAMPITTRRAVAGDEAELHDVAARTFGLACPPGTPQSDVEAFVARNLSTERFAEYLADGDRILLVAEDDGKPVGYAMLVSGPIADADVRAVVTARPSIELSKFYVLEGSHGSGAAAALMAATLEAAAGSGALTCWLGVNQRNVRAARFYAKHGFDVIGNKRFLVGEQWHDDHVRARPL</sequence>
<keyword evidence="4" id="KW-0689">Ribosomal protein</keyword>
<dbReference type="PANTHER" id="PTHR43877">
    <property type="entry name" value="AMINOALKYLPHOSPHONATE N-ACETYLTRANSFERASE-RELATED-RELATED"/>
    <property type="match status" value="1"/>
</dbReference>
<dbReference type="Proteomes" id="UP000292564">
    <property type="component" value="Unassembled WGS sequence"/>
</dbReference>